<accession>A0AA41WC99</accession>
<comment type="caution">
    <text evidence="3">The sequence shown here is derived from an EMBL/GenBank/DDBJ whole genome shotgun (WGS) entry which is preliminary data.</text>
</comment>
<dbReference type="GO" id="GO:0051607">
    <property type="term" value="P:defense response to virus"/>
    <property type="evidence" value="ECO:0007669"/>
    <property type="project" value="UniProtKB-KW"/>
</dbReference>
<keyword evidence="4" id="KW-1185">Reference proteome</keyword>
<protein>
    <submittedName>
        <fullName evidence="3">Type III-B CRISPR module RAMP protein Cmr1</fullName>
    </submittedName>
</protein>
<dbReference type="NCBIfam" id="TIGR01894">
    <property type="entry name" value="cas_TM1795_cmr1"/>
    <property type="match status" value="1"/>
</dbReference>
<organism evidence="3 4">
    <name type="scientific">Thermalbibacter longus</name>
    <dbReference type="NCBI Taxonomy" id="2951981"/>
    <lineage>
        <taxon>Bacteria</taxon>
        <taxon>Pseudomonadati</taxon>
        <taxon>Thermomicrobiota</taxon>
        <taxon>Thermomicrobia</taxon>
        <taxon>Thermomicrobiales</taxon>
        <taxon>Thermomicrobiaceae</taxon>
        <taxon>Thermalbibacter</taxon>
    </lineage>
</organism>
<dbReference type="Proteomes" id="UP001165306">
    <property type="component" value="Unassembled WGS sequence"/>
</dbReference>
<keyword evidence="1" id="KW-0051">Antiviral defense</keyword>
<dbReference type="InterPro" id="IPR007522">
    <property type="entry name" value="CRISPR-assoc_prot_TM1795"/>
</dbReference>
<reference evidence="3" key="1">
    <citation type="submission" date="2022-06" db="EMBL/GenBank/DDBJ databases">
        <title>CFH 74404 Thermomicrobiaceae sp.</title>
        <authorList>
            <person name="Ming H."/>
            <person name="Li W.-J."/>
            <person name="Zhao Z."/>
        </authorList>
    </citation>
    <scope>NUCLEOTIDE SEQUENCE</scope>
    <source>
        <strain evidence="3">CFH 74404</strain>
    </source>
</reference>
<proteinExistence type="predicted"/>
<dbReference type="AlphaFoldDB" id="A0AA41WC99"/>
<gene>
    <name evidence="3" type="primary">cmr1</name>
    <name evidence="3" type="ORF">NET02_00460</name>
</gene>
<evidence type="ECO:0000259" key="2">
    <source>
        <dbReference type="Pfam" id="PF03787"/>
    </source>
</evidence>
<dbReference type="RefSeq" id="WP_284055395.1">
    <property type="nucleotide sequence ID" value="NZ_JAMSLR010000001.1"/>
</dbReference>
<evidence type="ECO:0000313" key="3">
    <source>
        <dbReference type="EMBL" id="MCM8747610.1"/>
    </source>
</evidence>
<evidence type="ECO:0000256" key="1">
    <source>
        <dbReference type="ARBA" id="ARBA00023118"/>
    </source>
</evidence>
<evidence type="ECO:0000313" key="4">
    <source>
        <dbReference type="Proteomes" id="UP001165306"/>
    </source>
</evidence>
<name>A0AA41WC99_9BACT</name>
<dbReference type="EMBL" id="JAMSLR010000001">
    <property type="protein sequence ID" value="MCM8747610.1"/>
    <property type="molecule type" value="Genomic_DNA"/>
</dbReference>
<dbReference type="Pfam" id="PF03787">
    <property type="entry name" value="RAMPs"/>
    <property type="match status" value="1"/>
</dbReference>
<sequence>MQQHVRQGQRPLEVRIPLRTVTPLFLAGADPRGPAELRATSVRGALRFWLRALAGGCYGTDGAGVDRVRKLETSVFGAAGGENGVGASRVVVSLSGKAAEPREWRPFQRSRKQRGGVEAGAGIDYLYWSMAATSKEAARWCFAPGTVFDISLSPRYRRYDREHLANHSNDEITDSDALDYVLRATWLLITLGSLGARQRRTAGSLEALIGKIERLPNLNFSLPSDVRVAAMHIGAQLSQIRHGLDSQAEFQATELPLFEVIHPAFCHIWVLGKWGSWQEAAEEMGNKLQAYRRRSPIHDRWIFGLPIPRVSVALRDEDEELKRRPSPLWLKLCRSEDGAILGLATIFEARPLPVGSTIRETGKLAGGRPVVYRIVEDFIRQFPTAVEVRYE</sequence>
<dbReference type="InterPro" id="IPR005537">
    <property type="entry name" value="RAMP_III_fam"/>
</dbReference>
<feature type="domain" description="CRISPR type III-associated protein" evidence="2">
    <location>
        <begin position="18"/>
        <end position="206"/>
    </location>
</feature>